<evidence type="ECO:0000313" key="2">
    <source>
        <dbReference type="EMBL" id="OWA55485.1"/>
    </source>
</evidence>
<proteinExistence type="predicted"/>
<dbReference type="GO" id="GO:0008270">
    <property type="term" value="F:zinc ion binding"/>
    <property type="evidence" value="ECO:0007669"/>
    <property type="project" value="InterPro"/>
</dbReference>
<name>A0A9X6NJQ9_HYPEX</name>
<feature type="compositionally biased region" description="Polar residues" evidence="1">
    <location>
        <begin position="182"/>
        <end position="191"/>
    </location>
</feature>
<dbReference type="AlphaFoldDB" id="A0A9X6NJQ9"/>
<gene>
    <name evidence="2" type="ORF">BV898_19871</name>
</gene>
<feature type="region of interest" description="Disordered" evidence="1">
    <location>
        <begin position="318"/>
        <end position="359"/>
    </location>
</feature>
<organism evidence="2 3">
    <name type="scientific">Hypsibius exemplaris</name>
    <name type="common">Freshwater tardigrade</name>
    <dbReference type="NCBI Taxonomy" id="2072580"/>
    <lineage>
        <taxon>Eukaryota</taxon>
        <taxon>Metazoa</taxon>
        <taxon>Ecdysozoa</taxon>
        <taxon>Tardigrada</taxon>
        <taxon>Eutardigrada</taxon>
        <taxon>Parachela</taxon>
        <taxon>Hypsibioidea</taxon>
        <taxon>Hypsibiidae</taxon>
        <taxon>Hypsibius</taxon>
    </lineage>
</organism>
<dbReference type="EMBL" id="MTYJ01000851">
    <property type="protein sequence ID" value="OWA55485.1"/>
    <property type="molecule type" value="Genomic_DNA"/>
</dbReference>
<dbReference type="SUPFAM" id="SSF57756">
    <property type="entry name" value="Retrovirus zinc finger-like domains"/>
    <property type="match status" value="1"/>
</dbReference>
<evidence type="ECO:0000313" key="3">
    <source>
        <dbReference type="Proteomes" id="UP000192578"/>
    </source>
</evidence>
<dbReference type="Gene3D" id="4.10.60.10">
    <property type="entry name" value="Zinc finger, CCHC-type"/>
    <property type="match status" value="1"/>
</dbReference>
<feature type="region of interest" description="Disordered" evidence="1">
    <location>
        <begin position="25"/>
        <end position="54"/>
    </location>
</feature>
<feature type="compositionally biased region" description="Basic residues" evidence="1">
    <location>
        <begin position="25"/>
        <end position="34"/>
    </location>
</feature>
<protein>
    <recommendedName>
        <fullName evidence="4">CCHC-type domain-containing protein</fullName>
    </recommendedName>
</protein>
<reference evidence="3" key="1">
    <citation type="submission" date="2017-01" db="EMBL/GenBank/DDBJ databases">
        <title>Comparative genomics of anhydrobiosis in the tardigrade Hypsibius dujardini.</title>
        <authorList>
            <person name="Yoshida Y."/>
            <person name="Koutsovoulos G."/>
            <person name="Laetsch D."/>
            <person name="Stevens L."/>
            <person name="Kumar S."/>
            <person name="Horikawa D."/>
            <person name="Ishino K."/>
            <person name="Komine S."/>
            <person name="Tomita M."/>
            <person name="Blaxter M."/>
            <person name="Arakawa K."/>
        </authorList>
    </citation>
    <scope>NUCLEOTIDE SEQUENCE [LARGE SCALE GENOMIC DNA]</scope>
    <source>
        <strain evidence="3">Z151</strain>
    </source>
</reference>
<feature type="compositionally biased region" description="Polar residues" evidence="1">
    <location>
        <begin position="83"/>
        <end position="99"/>
    </location>
</feature>
<dbReference type="OrthoDB" id="10035003at2759"/>
<dbReference type="GO" id="GO:0003676">
    <property type="term" value="F:nucleic acid binding"/>
    <property type="evidence" value="ECO:0007669"/>
    <property type="project" value="InterPro"/>
</dbReference>
<comment type="caution">
    <text evidence="2">The sequence shown here is derived from an EMBL/GenBank/DDBJ whole genome shotgun (WGS) entry which is preliminary data.</text>
</comment>
<evidence type="ECO:0008006" key="4">
    <source>
        <dbReference type="Google" id="ProtNLM"/>
    </source>
</evidence>
<accession>A0A9X6NJQ9</accession>
<feature type="region of interest" description="Disordered" evidence="1">
    <location>
        <begin position="181"/>
        <end position="203"/>
    </location>
</feature>
<sequence>MDDRLSPSSIVPIGIVTRAVAKRIMTGKRGRKAKNAQQQKRANTTDTSTPSAPLNTIQPDPYAHHFTAIYGQLQRISDEVRNEQNQPHATQYPQETGPTSAPGFHNMPHANHLGQYVSPLTHTAPTQQPLPPPPLAPIMQVFRPPPHKSLRFPVVNDRLLKLLQQPNAYVSLSDLLPENRSFDSAESTQSRSSRDASPSGKKGKPIVDSFGSWLEAFTVLQFYRAYYFPDLAIPLIAYGNIIRRMARQPGNSKVFLEYDRRFRERMAAPESETLEWHATDATLLSEVEQSIQPESDRSYNRKARLCYHCSSPDHFSDKCPSNPSNHSGATRYPANRPAPLRTDKPYQRVDNPKPFHGARNEPCREYNAGGCTDSPYCPQRLVHSCNVCLSKDHRADYHTTGNNPR</sequence>
<keyword evidence="3" id="KW-1185">Reference proteome</keyword>
<feature type="region of interest" description="Disordered" evidence="1">
    <location>
        <begin position="81"/>
        <end position="106"/>
    </location>
</feature>
<evidence type="ECO:0000256" key="1">
    <source>
        <dbReference type="SAM" id="MobiDB-lite"/>
    </source>
</evidence>
<feature type="compositionally biased region" description="Polar residues" evidence="1">
    <location>
        <begin position="35"/>
        <end position="54"/>
    </location>
</feature>
<dbReference type="Proteomes" id="UP000192578">
    <property type="component" value="Unassembled WGS sequence"/>
</dbReference>
<dbReference type="InterPro" id="IPR036875">
    <property type="entry name" value="Znf_CCHC_sf"/>
</dbReference>
<feature type="compositionally biased region" description="Polar residues" evidence="1">
    <location>
        <begin position="319"/>
        <end position="328"/>
    </location>
</feature>
<feature type="compositionally biased region" description="Basic and acidic residues" evidence="1">
    <location>
        <begin position="341"/>
        <end position="359"/>
    </location>
</feature>